<feature type="active site" description="Nucleophile" evidence="6">
    <location>
        <position position="461"/>
    </location>
</feature>
<dbReference type="PANTHER" id="PTHR30582:SF33">
    <property type="entry name" value="EXPORTED PROTEIN"/>
    <property type="match status" value="1"/>
</dbReference>
<dbReference type="RefSeq" id="WP_194372722.1">
    <property type="nucleotide sequence ID" value="NZ_CP063767.1"/>
</dbReference>
<evidence type="ECO:0000256" key="5">
    <source>
        <dbReference type="ARBA" id="ARBA00023316"/>
    </source>
</evidence>
<dbReference type="Proteomes" id="UP000593735">
    <property type="component" value="Chromosome"/>
</dbReference>
<evidence type="ECO:0000256" key="3">
    <source>
        <dbReference type="ARBA" id="ARBA00022960"/>
    </source>
</evidence>
<dbReference type="GO" id="GO:0005576">
    <property type="term" value="C:extracellular region"/>
    <property type="evidence" value="ECO:0007669"/>
    <property type="project" value="TreeGrafter"/>
</dbReference>
<reference evidence="9 10" key="1">
    <citation type="submission" date="2020-10" db="EMBL/GenBank/DDBJ databases">
        <title>Olsenella immobilis sp.nov., isolated from the mud in a fermentation cellar used for the production of Chinese strong-flavoured liquor.</title>
        <authorList>
            <person name="Lu L."/>
        </authorList>
    </citation>
    <scope>NUCLEOTIDE SEQUENCE [LARGE SCALE GENOMIC DNA]</scope>
    <source>
        <strain evidence="9 10">LZLJ-2</strain>
    </source>
</reference>
<dbReference type="GO" id="GO:0008360">
    <property type="term" value="P:regulation of cell shape"/>
    <property type="evidence" value="ECO:0007669"/>
    <property type="project" value="UniProtKB-UniRule"/>
</dbReference>
<evidence type="ECO:0000313" key="10">
    <source>
        <dbReference type="Proteomes" id="UP000593735"/>
    </source>
</evidence>
<keyword evidence="10" id="KW-1185">Reference proteome</keyword>
<evidence type="ECO:0000256" key="2">
    <source>
        <dbReference type="ARBA" id="ARBA00022679"/>
    </source>
</evidence>
<dbReference type="InterPro" id="IPR038054">
    <property type="entry name" value="LD_TPept-like_central_sf"/>
</dbReference>
<proteinExistence type="predicted"/>
<evidence type="ECO:0000256" key="6">
    <source>
        <dbReference type="PROSITE-ProRule" id="PRU01373"/>
    </source>
</evidence>
<keyword evidence="2" id="KW-0808">Transferase</keyword>
<accession>A0A7S7M9Z2</accession>
<keyword evidence="4 6" id="KW-0573">Peptidoglycan synthesis</keyword>
<dbReference type="CDD" id="cd16913">
    <property type="entry name" value="YkuD_like"/>
    <property type="match status" value="1"/>
</dbReference>
<keyword evidence="7" id="KW-0472">Membrane</keyword>
<dbReference type="SUPFAM" id="SSF143985">
    <property type="entry name" value="L,D-transpeptidase pre-catalytic domain-like"/>
    <property type="match status" value="1"/>
</dbReference>
<comment type="pathway">
    <text evidence="1 6">Cell wall biogenesis; peptidoglycan biosynthesis.</text>
</comment>
<feature type="active site" description="Proton donor/acceptor" evidence="6">
    <location>
        <position position="440"/>
    </location>
</feature>
<keyword evidence="7" id="KW-1133">Transmembrane helix</keyword>
<name>A0A7S7M9Z2_9ACTN</name>
<sequence length="486" mass="51499">MPNHMSAERATKRANKSHRRRWIAPVVIVGVLLAVYLGGVAVFSFVFMPHTTLDGADVSLKTASAVGSQKSDAVAALQTHVTGNGVDLTVFGSDIDLTCDGASYARSALTQVSAWAWPVEVTRTHDLSAEAGVSFDHDKLAALLAPAMDESRQAASEDSGDVISYDSSSASFALDDRVIAQYLDVDAVAGVLSTAFAQHAASVVLGDECLSTGGSIEDAVAQANAYVQAATTLTLADQDVYNVTADQIAGWVTIADDLSVSLDTDAIATWCHGELSELLDTVGAERTYTRPDGVVETVNDGSAAFGASVYGWLIDGETAADELAAAIQAGQPTTLALPTLQEAAQVNPGGQDWGTRYIDVDIPAQHIYFYDNGTLIWDADTVTGQPSLNRGTPTGVWTVTNRLSGNINLTGPVNAETNEPEWDSHVQFWMGVVRNIVGFHNAPWRSTFGGQIYTWNGSHGCINLSYADGQSLYDLIQVGDVVVIHN</sequence>
<evidence type="ECO:0000256" key="1">
    <source>
        <dbReference type="ARBA" id="ARBA00004752"/>
    </source>
</evidence>
<dbReference type="InterPro" id="IPR038063">
    <property type="entry name" value="Transpep_catalytic_dom"/>
</dbReference>
<dbReference type="AlphaFoldDB" id="A0A7S7M9Z2"/>
<dbReference type="PANTHER" id="PTHR30582">
    <property type="entry name" value="L,D-TRANSPEPTIDASE"/>
    <property type="match status" value="1"/>
</dbReference>
<evidence type="ECO:0000256" key="7">
    <source>
        <dbReference type="SAM" id="Phobius"/>
    </source>
</evidence>
<dbReference type="GO" id="GO:0071555">
    <property type="term" value="P:cell wall organization"/>
    <property type="evidence" value="ECO:0007669"/>
    <property type="project" value="UniProtKB-UniRule"/>
</dbReference>
<feature type="transmembrane region" description="Helical" evidence="7">
    <location>
        <begin position="21"/>
        <end position="48"/>
    </location>
</feature>
<keyword evidence="3 6" id="KW-0133">Cell shape</keyword>
<gene>
    <name evidence="9" type="ORF">INP52_04340</name>
</gene>
<keyword evidence="7" id="KW-0812">Transmembrane</keyword>
<dbReference type="InterPro" id="IPR005490">
    <property type="entry name" value="LD_TPept_cat_dom"/>
</dbReference>
<dbReference type="SUPFAM" id="SSF141523">
    <property type="entry name" value="L,D-transpeptidase catalytic domain-like"/>
    <property type="match status" value="1"/>
</dbReference>
<dbReference type="InterPro" id="IPR050979">
    <property type="entry name" value="LD-transpeptidase"/>
</dbReference>
<dbReference type="Gene3D" id="2.40.440.10">
    <property type="entry name" value="L,D-transpeptidase catalytic domain-like"/>
    <property type="match status" value="1"/>
</dbReference>
<keyword evidence="5 6" id="KW-0961">Cell wall biogenesis/degradation</keyword>
<organism evidence="9 10">
    <name type="scientific">Thermophilibacter immobilis</name>
    <dbReference type="NCBI Taxonomy" id="2779519"/>
    <lineage>
        <taxon>Bacteria</taxon>
        <taxon>Bacillati</taxon>
        <taxon>Actinomycetota</taxon>
        <taxon>Coriobacteriia</taxon>
        <taxon>Coriobacteriales</taxon>
        <taxon>Atopobiaceae</taxon>
        <taxon>Thermophilibacter</taxon>
    </lineage>
</organism>
<dbReference type="EMBL" id="CP063767">
    <property type="protein sequence ID" value="QOY61421.1"/>
    <property type="molecule type" value="Genomic_DNA"/>
</dbReference>
<dbReference type="UniPathway" id="UPA00219"/>
<feature type="domain" description="L,D-TPase catalytic" evidence="8">
    <location>
        <begin position="356"/>
        <end position="485"/>
    </location>
</feature>
<protein>
    <submittedName>
        <fullName evidence="9">L,D-transpeptidase family protein</fullName>
    </submittedName>
</protein>
<dbReference type="GO" id="GO:0071972">
    <property type="term" value="F:peptidoglycan L,D-transpeptidase activity"/>
    <property type="evidence" value="ECO:0007669"/>
    <property type="project" value="TreeGrafter"/>
</dbReference>
<dbReference type="Pfam" id="PF03734">
    <property type="entry name" value="YkuD"/>
    <property type="match status" value="1"/>
</dbReference>
<evidence type="ECO:0000313" key="9">
    <source>
        <dbReference type="EMBL" id="QOY61421.1"/>
    </source>
</evidence>
<evidence type="ECO:0000259" key="8">
    <source>
        <dbReference type="PROSITE" id="PS52029"/>
    </source>
</evidence>
<evidence type="ECO:0000256" key="4">
    <source>
        <dbReference type="ARBA" id="ARBA00022984"/>
    </source>
</evidence>
<dbReference type="GO" id="GO:0018104">
    <property type="term" value="P:peptidoglycan-protein cross-linking"/>
    <property type="evidence" value="ECO:0007669"/>
    <property type="project" value="TreeGrafter"/>
</dbReference>
<dbReference type="PROSITE" id="PS52029">
    <property type="entry name" value="LD_TPASE"/>
    <property type="match status" value="1"/>
</dbReference>
<dbReference type="KEGG" id="tio:INP52_04340"/>
<dbReference type="GO" id="GO:0016740">
    <property type="term" value="F:transferase activity"/>
    <property type="evidence" value="ECO:0007669"/>
    <property type="project" value="UniProtKB-KW"/>
</dbReference>
<dbReference type="Gene3D" id="3.10.20.800">
    <property type="match status" value="1"/>
</dbReference>